<keyword evidence="1" id="KW-0813">Transport</keyword>
<dbReference type="OrthoDB" id="4494341at2759"/>
<dbReference type="GO" id="GO:0015677">
    <property type="term" value="P:copper ion import"/>
    <property type="evidence" value="ECO:0007669"/>
    <property type="project" value="TreeGrafter"/>
</dbReference>
<reference evidence="2" key="1">
    <citation type="journal article" date="2017" name="Mycologia">
        <title>Fusarium algeriense, sp. nov., a novel toxigenic crown rot pathogen of durum wheat from Algeria is nested in the Fusarium burgessii species complex.</title>
        <authorList>
            <person name="Laraba I."/>
            <person name="Keddad A."/>
            <person name="Boureghda H."/>
            <person name="Abdallah N."/>
            <person name="Vaughan M.M."/>
            <person name="Proctor R.H."/>
            <person name="Busman M."/>
            <person name="O'Donnell K."/>
        </authorList>
    </citation>
    <scope>NUCLEOTIDE SEQUENCE</scope>
    <source>
        <strain evidence="2">NRRL 25174</strain>
    </source>
</reference>
<evidence type="ECO:0000256" key="1">
    <source>
        <dbReference type="ARBA" id="ARBA00022448"/>
    </source>
</evidence>
<dbReference type="GO" id="GO:0006879">
    <property type="term" value="P:intracellular iron ion homeostasis"/>
    <property type="evidence" value="ECO:0007669"/>
    <property type="project" value="TreeGrafter"/>
</dbReference>
<proteinExistence type="predicted"/>
<reference evidence="2" key="2">
    <citation type="submission" date="2020-02" db="EMBL/GenBank/DDBJ databases">
        <title>Identification and distribution of gene clusters putatively required for synthesis of sphingolipid metabolism inhibitors in phylogenetically diverse species of the filamentous fungus Fusarium.</title>
        <authorList>
            <person name="Kim H.-S."/>
            <person name="Busman M."/>
            <person name="Brown D.W."/>
            <person name="Divon H."/>
            <person name="Uhlig S."/>
            <person name="Proctor R.H."/>
        </authorList>
    </citation>
    <scope>NUCLEOTIDE SEQUENCE</scope>
    <source>
        <strain evidence="2">NRRL 25174</strain>
    </source>
</reference>
<evidence type="ECO:0000313" key="2">
    <source>
        <dbReference type="EMBL" id="KAF4331641.1"/>
    </source>
</evidence>
<gene>
    <name evidence="2" type="ORF">FBEOM_14601</name>
</gene>
<comment type="caution">
    <text evidence="2">The sequence shown here is derived from an EMBL/GenBank/DDBJ whole genome shotgun (WGS) entry which is preliminary data.</text>
</comment>
<organism evidence="2 3">
    <name type="scientific">Fusarium beomiforme</name>
    <dbReference type="NCBI Taxonomy" id="44412"/>
    <lineage>
        <taxon>Eukaryota</taxon>
        <taxon>Fungi</taxon>
        <taxon>Dikarya</taxon>
        <taxon>Ascomycota</taxon>
        <taxon>Pezizomycotina</taxon>
        <taxon>Sordariomycetes</taxon>
        <taxon>Hypocreomycetidae</taxon>
        <taxon>Hypocreales</taxon>
        <taxon>Nectriaceae</taxon>
        <taxon>Fusarium</taxon>
        <taxon>Fusarium burgessii species complex</taxon>
    </lineage>
</organism>
<dbReference type="AlphaFoldDB" id="A0A9P5A3D5"/>
<name>A0A9P5A3D5_9HYPO</name>
<dbReference type="PANTHER" id="PTHR32361">
    <property type="entry name" value="FERRIC/CUPRIC REDUCTASE TRANSMEMBRANE COMPONENT"/>
    <property type="match status" value="1"/>
</dbReference>
<dbReference type="InterPro" id="IPR039261">
    <property type="entry name" value="FNR_nucleotide-bd"/>
</dbReference>
<keyword evidence="3" id="KW-1185">Reference proteome</keyword>
<sequence length="224" mass="24750">MGPNAEPPIYEPRRRFMRDLADLNNGFSALVDGPHGVSINVGKYQVVLMVVSGCGIAAQLPYLHQLLYDYNRRRVRARRIRLIWVKDTPGSHSSCCHGGPMLTSAEPPGKIEALLNEALTIDELNNGQILQVPIFVEQLDKVFELSSRANIMVGLPDWDSVVRKESDGGLIRRVQEEENDRGELIVTDVDGGTAFYSTQLAGPFSGLECTSAILFQEAIDSGYF</sequence>
<dbReference type="PANTHER" id="PTHR32361:SF26">
    <property type="entry name" value="FAD-BINDING 8 DOMAIN-CONTAINING PROTEIN-RELATED"/>
    <property type="match status" value="1"/>
</dbReference>
<dbReference type="EMBL" id="PVQB02001569">
    <property type="protein sequence ID" value="KAF4331641.1"/>
    <property type="molecule type" value="Genomic_DNA"/>
</dbReference>
<dbReference type="GO" id="GO:0006826">
    <property type="term" value="P:iron ion transport"/>
    <property type="evidence" value="ECO:0007669"/>
    <property type="project" value="TreeGrafter"/>
</dbReference>
<dbReference type="InterPro" id="IPR051410">
    <property type="entry name" value="Ferric/Cupric_Reductase"/>
</dbReference>
<dbReference type="GO" id="GO:0005886">
    <property type="term" value="C:plasma membrane"/>
    <property type="evidence" value="ECO:0007669"/>
    <property type="project" value="TreeGrafter"/>
</dbReference>
<accession>A0A9P5A3D5</accession>
<dbReference type="Gene3D" id="3.40.50.80">
    <property type="entry name" value="Nucleotide-binding domain of ferredoxin-NADP reductase (FNR) module"/>
    <property type="match status" value="1"/>
</dbReference>
<dbReference type="GO" id="GO:0000293">
    <property type="term" value="F:ferric-chelate reductase activity"/>
    <property type="evidence" value="ECO:0007669"/>
    <property type="project" value="TreeGrafter"/>
</dbReference>
<dbReference type="Proteomes" id="UP000730481">
    <property type="component" value="Unassembled WGS sequence"/>
</dbReference>
<protein>
    <submittedName>
        <fullName evidence="2">Cell surface metalloreductase</fullName>
    </submittedName>
</protein>
<evidence type="ECO:0000313" key="3">
    <source>
        <dbReference type="Proteomes" id="UP000730481"/>
    </source>
</evidence>